<dbReference type="EMBL" id="AMQN01012234">
    <property type="status" value="NOT_ANNOTATED_CDS"/>
    <property type="molecule type" value="Genomic_DNA"/>
</dbReference>
<feature type="non-terminal residue" evidence="7">
    <location>
        <position position="1"/>
    </location>
</feature>
<comment type="subcellular location">
    <subcellularLocation>
        <location evidence="1">Membrane</location>
        <topology evidence="1">Multi-pass membrane protein</topology>
    </subcellularLocation>
</comment>
<dbReference type="Pfam" id="PF14857">
    <property type="entry name" value="TMEM151"/>
    <property type="match status" value="1"/>
</dbReference>
<dbReference type="STRING" id="283909.R7TU29"/>
<evidence type="ECO:0000256" key="5">
    <source>
        <dbReference type="ARBA" id="ARBA00023136"/>
    </source>
</evidence>
<evidence type="ECO:0000256" key="6">
    <source>
        <dbReference type="SAM" id="Phobius"/>
    </source>
</evidence>
<comment type="similarity">
    <text evidence="2">Belongs to the TMEM151 family.</text>
</comment>
<keyword evidence="3 6" id="KW-0812">Transmembrane</keyword>
<evidence type="ECO:0000313" key="8">
    <source>
        <dbReference type="EnsemblMetazoa" id="CapteP123938"/>
    </source>
</evidence>
<dbReference type="PANTHER" id="PTHR31893:SF5">
    <property type="entry name" value="TRANSMEMBRANE PROTEIN 151 HOMOLOG"/>
    <property type="match status" value="1"/>
</dbReference>
<keyword evidence="4 6" id="KW-1133">Transmembrane helix</keyword>
<evidence type="ECO:0000256" key="3">
    <source>
        <dbReference type="ARBA" id="ARBA00022692"/>
    </source>
</evidence>
<name>R7TU29_CAPTE</name>
<evidence type="ECO:0000313" key="7">
    <source>
        <dbReference type="EMBL" id="ELT94525.1"/>
    </source>
</evidence>
<dbReference type="InterPro" id="IPR026767">
    <property type="entry name" value="Tmem151"/>
</dbReference>
<dbReference type="GO" id="GO:0016020">
    <property type="term" value="C:membrane"/>
    <property type="evidence" value="ECO:0007669"/>
    <property type="project" value="UniProtKB-SubCell"/>
</dbReference>
<feature type="transmembrane region" description="Helical" evidence="6">
    <location>
        <begin position="21"/>
        <end position="41"/>
    </location>
</feature>
<evidence type="ECO:0000256" key="2">
    <source>
        <dbReference type="ARBA" id="ARBA00009583"/>
    </source>
</evidence>
<dbReference type="HOGENOM" id="CLU_023650_0_0_1"/>
<evidence type="ECO:0000256" key="4">
    <source>
        <dbReference type="ARBA" id="ARBA00022989"/>
    </source>
</evidence>
<proteinExistence type="inferred from homology"/>
<feature type="non-terminal residue" evidence="7">
    <location>
        <position position="336"/>
    </location>
</feature>
<evidence type="ECO:0008006" key="10">
    <source>
        <dbReference type="Google" id="ProtNLM"/>
    </source>
</evidence>
<dbReference type="EMBL" id="KB309387">
    <property type="protein sequence ID" value="ELT94525.1"/>
    <property type="molecule type" value="Genomic_DNA"/>
</dbReference>
<evidence type="ECO:0000313" key="9">
    <source>
        <dbReference type="Proteomes" id="UP000014760"/>
    </source>
</evidence>
<keyword evidence="5 6" id="KW-0472">Membrane</keyword>
<evidence type="ECO:0000256" key="1">
    <source>
        <dbReference type="ARBA" id="ARBA00004141"/>
    </source>
</evidence>
<dbReference type="PANTHER" id="PTHR31893">
    <property type="entry name" value="TRANSMEMBRANE PROTEIN 151 HOMOLOG"/>
    <property type="match status" value="1"/>
</dbReference>
<reference evidence="7 9" key="2">
    <citation type="journal article" date="2013" name="Nature">
        <title>Insights into bilaterian evolution from three spiralian genomes.</title>
        <authorList>
            <person name="Simakov O."/>
            <person name="Marletaz F."/>
            <person name="Cho S.J."/>
            <person name="Edsinger-Gonzales E."/>
            <person name="Havlak P."/>
            <person name="Hellsten U."/>
            <person name="Kuo D.H."/>
            <person name="Larsson T."/>
            <person name="Lv J."/>
            <person name="Arendt D."/>
            <person name="Savage R."/>
            <person name="Osoegawa K."/>
            <person name="de Jong P."/>
            <person name="Grimwood J."/>
            <person name="Chapman J.A."/>
            <person name="Shapiro H."/>
            <person name="Aerts A."/>
            <person name="Otillar R.P."/>
            <person name="Terry A.Y."/>
            <person name="Boore J.L."/>
            <person name="Grigoriev I.V."/>
            <person name="Lindberg D.R."/>
            <person name="Seaver E.C."/>
            <person name="Weisblat D.A."/>
            <person name="Putnam N.H."/>
            <person name="Rokhsar D.S."/>
        </authorList>
    </citation>
    <scope>NUCLEOTIDE SEQUENCE</scope>
    <source>
        <strain evidence="7 9">I ESC-2004</strain>
    </source>
</reference>
<dbReference type="AlphaFoldDB" id="R7TU29"/>
<accession>R7TU29</accession>
<dbReference type="OrthoDB" id="190434at2759"/>
<dbReference type="EnsemblMetazoa" id="CapteT123938">
    <property type="protein sequence ID" value="CapteP123938"/>
    <property type="gene ID" value="CapteG123938"/>
</dbReference>
<feature type="transmembrane region" description="Helical" evidence="6">
    <location>
        <begin position="65"/>
        <end position="83"/>
    </location>
</feature>
<organism evidence="7">
    <name type="scientific">Capitella teleta</name>
    <name type="common">Polychaete worm</name>
    <dbReference type="NCBI Taxonomy" id="283909"/>
    <lineage>
        <taxon>Eukaryota</taxon>
        <taxon>Metazoa</taxon>
        <taxon>Spiralia</taxon>
        <taxon>Lophotrochozoa</taxon>
        <taxon>Annelida</taxon>
        <taxon>Polychaeta</taxon>
        <taxon>Sedentaria</taxon>
        <taxon>Scolecida</taxon>
        <taxon>Capitellidae</taxon>
        <taxon>Capitella</taxon>
    </lineage>
</organism>
<dbReference type="OMA" id="YLPVTPC"/>
<reference evidence="9" key="1">
    <citation type="submission" date="2012-12" db="EMBL/GenBank/DDBJ databases">
        <authorList>
            <person name="Hellsten U."/>
            <person name="Grimwood J."/>
            <person name="Chapman J.A."/>
            <person name="Shapiro H."/>
            <person name="Aerts A."/>
            <person name="Otillar R.P."/>
            <person name="Terry A.Y."/>
            <person name="Boore J.L."/>
            <person name="Simakov O."/>
            <person name="Marletaz F."/>
            <person name="Cho S.-J."/>
            <person name="Edsinger-Gonzales E."/>
            <person name="Havlak P."/>
            <person name="Kuo D.-H."/>
            <person name="Larsson T."/>
            <person name="Lv J."/>
            <person name="Arendt D."/>
            <person name="Savage R."/>
            <person name="Osoegawa K."/>
            <person name="de Jong P."/>
            <person name="Lindberg D.R."/>
            <person name="Seaver E.C."/>
            <person name="Weisblat D.A."/>
            <person name="Putnam N.H."/>
            <person name="Grigoriev I.V."/>
            <person name="Rokhsar D.S."/>
        </authorList>
    </citation>
    <scope>NUCLEOTIDE SEQUENCE</scope>
    <source>
        <strain evidence="9">I ESC-2004</strain>
    </source>
</reference>
<gene>
    <name evidence="7" type="ORF">CAPTEDRAFT_123938</name>
</gene>
<protein>
    <recommendedName>
        <fullName evidence="10">Transmembrane protein 151B</fullName>
    </recommendedName>
</protein>
<reference evidence="8" key="3">
    <citation type="submission" date="2015-06" db="UniProtKB">
        <authorList>
            <consortium name="EnsemblMetazoa"/>
        </authorList>
    </citation>
    <scope>IDENTIFICATION</scope>
</reference>
<sequence length="336" mass="39098">QQPERQKLCASLRREPHWKCLLLSLLIAGCLSAIVWCRMTQVTHSMVSVFRTEQSSRRIGPCEDGYIYIPVAFVAMLYLVYLVECWHSHTRIDLQYKTDAGSVYQHIGAMQGAMPIVWWKGLCYHYIRRTRHVTRYRNGDAFTSMQVYYERVNSHTASGAFNFAQCGVKDLSKKLVGLEKFPATKVRITKGFSFACSEAEQDFERQRAEFFREQDRRDDYMETREGMDLLNVPFKKFMVAFTDPNSLPWYISHPCFWVCSFLLLSWPLRVLIEYKTAYVHYHIHKHFGCNYPDSASSIGFLSRVSTMGSSDLEQTIRSNYQMVPSYSEAMLMDTNG</sequence>
<keyword evidence="9" id="KW-1185">Reference proteome</keyword>
<dbReference type="Proteomes" id="UP000014760">
    <property type="component" value="Unassembled WGS sequence"/>
</dbReference>